<dbReference type="PANTHER" id="PTHR24094">
    <property type="entry name" value="SECRETED PROTEIN"/>
    <property type="match status" value="1"/>
</dbReference>
<accession>A0AA97CW67</accession>
<dbReference type="InterPro" id="IPR011089">
    <property type="entry name" value="GmrSD_C"/>
</dbReference>
<organism evidence="3">
    <name type="scientific">Gordonia sp. MP11Mi</name>
    <dbReference type="NCBI Taxonomy" id="3022769"/>
    <lineage>
        <taxon>Bacteria</taxon>
        <taxon>Bacillati</taxon>
        <taxon>Actinomycetota</taxon>
        <taxon>Actinomycetes</taxon>
        <taxon>Mycobacteriales</taxon>
        <taxon>Gordoniaceae</taxon>
        <taxon>Gordonia</taxon>
    </lineage>
</organism>
<feature type="domain" description="GmrSD restriction endonucleases C-terminal" evidence="2">
    <location>
        <begin position="101"/>
        <end position="225"/>
    </location>
</feature>
<proteinExistence type="predicted"/>
<keyword evidence="1" id="KW-0812">Transmembrane</keyword>
<dbReference type="AlphaFoldDB" id="A0AA97CW67"/>
<dbReference type="Pfam" id="PF07510">
    <property type="entry name" value="GmrSD_C"/>
    <property type="match status" value="1"/>
</dbReference>
<gene>
    <name evidence="3" type="ORF">MP11Mi_26240</name>
</gene>
<evidence type="ECO:0000259" key="2">
    <source>
        <dbReference type="Pfam" id="PF07510"/>
    </source>
</evidence>
<sequence length="244" mass="26040">MRWRDWRARRRDGAVRLTIGQWGVVTVFAVLAVVVAVGVGPPRGDAPQVPAARVAQASTVFAALEVVPVRPPHDAAYDRDAFGTAWTDTSDARGSGNGCDTRNDILARDLDVSGQVAIDSCPRAVSSGVLTSPYTGRSVVFERGRSSAAVQIDHVVPLAYAWDMGAKDWPRGLRTAFANDPANLVAVDGGSNQAKSDGEPAVWMPPLDGFRCQYAVQFVTVLGTYHLPVDDPSRVVLAAALDRC</sequence>
<dbReference type="EMBL" id="CP128986">
    <property type="protein sequence ID" value="WOC13521.1"/>
    <property type="molecule type" value="Genomic_DNA"/>
</dbReference>
<dbReference type="PANTHER" id="PTHR24094:SF15">
    <property type="entry name" value="AMP-DEPENDENT SYNTHETASE_LIGASE DOMAIN-CONTAINING PROTEIN-RELATED"/>
    <property type="match status" value="1"/>
</dbReference>
<protein>
    <recommendedName>
        <fullName evidence="2">GmrSD restriction endonucleases C-terminal domain-containing protein</fullName>
    </recommendedName>
</protein>
<keyword evidence="1" id="KW-1133">Transmembrane helix</keyword>
<evidence type="ECO:0000313" key="3">
    <source>
        <dbReference type="EMBL" id="WOC13521.1"/>
    </source>
</evidence>
<keyword evidence="1" id="KW-0472">Membrane</keyword>
<reference evidence="3" key="1">
    <citation type="submission" date="2023-06" db="EMBL/GenBank/DDBJ databases">
        <title>Gordonia sp. nov. and Pseudochrobactrum sp. nov., two species isolated from the burying beetle Nicrophorus vespilloides.</title>
        <authorList>
            <person name="Poehlein A."/>
            <person name="Guzman J."/>
            <person name="Daniel R."/>
            <person name="Vilcinskas A."/>
        </authorList>
    </citation>
    <scope>NUCLEOTIDE SEQUENCE</scope>
    <source>
        <strain evidence="3">MP11Mi</strain>
    </source>
</reference>
<evidence type="ECO:0000256" key="1">
    <source>
        <dbReference type="SAM" id="Phobius"/>
    </source>
</evidence>
<name>A0AA97CW67_9ACTN</name>
<feature type="transmembrane region" description="Helical" evidence="1">
    <location>
        <begin position="21"/>
        <end position="40"/>
    </location>
</feature>